<proteinExistence type="predicted"/>
<gene>
    <name evidence="1" type="ORF">AVDCRST_MAG48-651</name>
</gene>
<dbReference type="AlphaFoldDB" id="A0A6J4K0B9"/>
<dbReference type="InterPro" id="IPR028082">
    <property type="entry name" value="Peripla_BP_I"/>
</dbReference>
<sequence length="103" mass="10816">MVPRIDEPYLGGLTHALISAASPRGLRVLIDETSGRVEQELEAGNGYPGIDGVIFSPFALDPEHLAARSHDVAMVLLGQLPPDSTADDVAIDNLGSTAAAVRR</sequence>
<dbReference type="EMBL" id="CADCTS010000098">
    <property type="protein sequence ID" value="CAA9292570.1"/>
    <property type="molecule type" value="Genomic_DNA"/>
</dbReference>
<name>A0A6J4K0B9_9ACTN</name>
<organism evidence="1">
    <name type="scientific">uncultured Friedmanniella sp</name>
    <dbReference type="NCBI Taxonomy" id="335381"/>
    <lineage>
        <taxon>Bacteria</taxon>
        <taxon>Bacillati</taxon>
        <taxon>Actinomycetota</taxon>
        <taxon>Actinomycetes</taxon>
        <taxon>Propionibacteriales</taxon>
        <taxon>Nocardioidaceae</taxon>
        <taxon>Friedmanniella</taxon>
        <taxon>environmental samples</taxon>
    </lineage>
</organism>
<protein>
    <submittedName>
        <fullName evidence="1">Uncharacterized protein</fullName>
    </submittedName>
</protein>
<dbReference type="SUPFAM" id="SSF53822">
    <property type="entry name" value="Periplasmic binding protein-like I"/>
    <property type="match status" value="1"/>
</dbReference>
<reference evidence="1" key="1">
    <citation type="submission" date="2020-02" db="EMBL/GenBank/DDBJ databases">
        <authorList>
            <person name="Meier V. D."/>
        </authorList>
    </citation>
    <scope>NUCLEOTIDE SEQUENCE</scope>
    <source>
        <strain evidence="1">AVDCRST_MAG48</strain>
    </source>
</reference>
<evidence type="ECO:0000313" key="1">
    <source>
        <dbReference type="EMBL" id="CAA9292570.1"/>
    </source>
</evidence>
<accession>A0A6J4K0B9</accession>
<dbReference type="Gene3D" id="3.40.50.2300">
    <property type="match status" value="1"/>
</dbReference>